<organism evidence="2 3">
    <name type="scientific">Pendulispora brunnea</name>
    <dbReference type="NCBI Taxonomy" id="2905690"/>
    <lineage>
        <taxon>Bacteria</taxon>
        <taxon>Pseudomonadati</taxon>
        <taxon>Myxococcota</taxon>
        <taxon>Myxococcia</taxon>
        <taxon>Myxococcales</taxon>
        <taxon>Sorangiineae</taxon>
        <taxon>Pendulisporaceae</taxon>
        <taxon>Pendulispora</taxon>
    </lineage>
</organism>
<keyword evidence="3" id="KW-1185">Reference proteome</keyword>
<reference evidence="2 3" key="1">
    <citation type="submission" date="2021-12" db="EMBL/GenBank/DDBJ databases">
        <title>Discovery of the Pendulisporaceae a myxobacterial family with distinct sporulation behavior and unique specialized metabolism.</title>
        <authorList>
            <person name="Garcia R."/>
            <person name="Popoff A."/>
            <person name="Bader C.D."/>
            <person name="Loehr J."/>
            <person name="Walesch S."/>
            <person name="Walt C."/>
            <person name="Boldt J."/>
            <person name="Bunk B."/>
            <person name="Haeckl F.J.F.P.J."/>
            <person name="Gunesch A.P."/>
            <person name="Birkelbach J."/>
            <person name="Nuebel U."/>
            <person name="Pietschmann T."/>
            <person name="Bach T."/>
            <person name="Mueller R."/>
        </authorList>
    </citation>
    <scope>NUCLEOTIDE SEQUENCE [LARGE SCALE GENOMIC DNA]</scope>
    <source>
        <strain evidence="2 3">MSr12523</strain>
    </source>
</reference>
<evidence type="ECO:0000256" key="1">
    <source>
        <dbReference type="SAM" id="MobiDB-lite"/>
    </source>
</evidence>
<dbReference type="GO" id="GO:0005524">
    <property type="term" value="F:ATP binding"/>
    <property type="evidence" value="ECO:0007669"/>
    <property type="project" value="UniProtKB-KW"/>
</dbReference>
<proteinExistence type="predicted"/>
<gene>
    <name evidence="2" type="ORF">LZC95_34760</name>
</gene>
<dbReference type="InterPro" id="IPR021228">
    <property type="entry name" value="BrxD"/>
</dbReference>
<dbReference type="Proteomes" id="UP001379533">
    <property type="component" value="Chromosome"/>
</dbReference>
<accession>A0ABZ2K0L7</accession>
<protein>
    <submittedName>
        <fullName evidence="2">ATP-binding protein</fullName>
    </submittedName>
</protein>
<dbReference type="EMBL" id="CP089982">
    <property type="protein sequence ID" value="WXA91609.1"/>
    <property type="molecule type" value="Genomic_DNA"/>
</dbReference>
<evidence type="ECO:0000313" key="3">
    <source>
        <dbReference type="Proteomes" id="UP001379533"/>
    </source>
</evidence>
<feature type="region of interest" description="Disordered" evidence="1">
    <location>
        <begin position="420"/>
        <end position="443"/>
    </location>
</feature>
<sequence>MSMQIPGAVRIKDRDRQAIIKALRAGVVPRVGLQHIQVGRKAEVAAILEDLKHAEDGGAGVRFVIGRFGAGKSFFLNLASVVAIEKGFLVARADITTDRRLHGTGGQARALFAELMRNLASKSRPDGGALGAVIERWLSDVLHEVEGADPSAIERAIAERLRPLEELVSGFDLHKVLFRYFEAHRAGDEGLQQSVIRWLRAEYDTKTEAKRDLGVRSIIEDRDVYDYLKLFAKFARIAGYKGLLVCVDELVVLSHRLTSKQARAANYEAILRILNDCLQGNVEGLEVLFGGTDDAFADKRRGLCSYEALATRLASNEFEADGGDLSGPVIHLKSLTPEDLYVLLVRIREVFARGESSKYLLPDEGLRSFLEYSQKRLGENYFRSPRDTVIKFVGLLQALEAEPARDWRVALGLADAVEVAPSTSAEADPEPAADNDELVDFKL</sequence>
<keyword evidence="2" id="KW-0067">ATP-binding</keyword>
<evidence type="ECO:0000313" key="2">
    <source>
        <dbReference type="EMBL" id="WXA91609.1"/>
    </source>
</evidence>
<name>A0ABZ2K0L7_9BACT</name>
<dbReference type="RefSeq" id="WP_394842229.1">
    <property type="nucleotide sequence ID" value="NZ_CP089982.1"/>
</dbReference>
<keyword evidence="2" id="KW-0547">Nucleotide-binding</keyword>
<feature type="compositionally biased region" description="Acidic residues" evidence="1">
    <location>
        <begin position="427"/>
        <end position="443"/>
    </location>
</feature>
<dbReference type="Pfam" id="PF10923">
    <property type="entry name" value="BrxC_BrxD"/>
    <property type="match status" value="1"/>
</dbReference>